<evidence type="ECO:0000256" key="2">
    <source>
        <dbReference type="ARBA" id="ARBA00023125"/>
    </source>
</evidence>
<name>A0A1M6ZVR8_PSETH</name>
<keyword evidence="1" id="KW-0805">Transcription regulation</keyword>
<dbReference type="Pfam" id="PF02909">
    <property type="entry name" value="TetR_C_1"/>
    <property type="match status" value="1"/>
</dbReference>
<dbReference type="GO" id="GO:0003700">
    <property type="term" value="F:DNA-binding transcription factor activity"/>
    <property type="evidence" value="ECO:0007669"/>
    <property type="project" value="TreeGrafter"/>
</dbReference>
<dbReference type="PANTHER" id="PTHR30055:SF151">
    <property type="entry name" value="TRANSCRIPTIONAL REGULATORY PROTEIN"/>
    <property type="match status" value="1"/>
</dbReference>
<dbReference type="AlphaFoldDB" id="A0A1M6ZVR8"/>
<dbReference type="InterPro" id="IPR050109">
    <property type="entry name" value="HTH-type_TetR-like_transc_reg"/>
</dbReference>
<dbReference type="InterPro" id="IPR001647">
    <property type="entry name" value="HTH_TetR"/>
</dbReference>
<accession>A0A1M6ZVR8</accession>
<dbReference type="RefSeq" id="WP_073460000.1">
    <property type="nucleotide sequence ID" value="NZ_CALGVN010000020.1"/>
</dbReference>
<protein>
    <submittedName>
        <fullName evidence="6">Transcriptional regulator, TetR family</fullName>
    </submittedName>
</protein>
<organism evidence="6 7">
    <name type="scientific">Pseudonocardia thermophila</name>
    <dbReference type="NCBI Taxonomy" id="1848"/>
    <lineage>
        <taxon>Bacteria</taxon>
        <taxon>Bacillati</taxon>
        <taxon>Actinomycetota</taxon>
        <taxon>Actinomycetes</taxon>
        <taxon>Pseudonocardiales</taxon>
        <taxon>Pseudonocardiaceae</taxon>
        <taxon>Pseudonocardia</taxon>
    </lineage>
</organism>
<evidence type="ECO:0000259" key="5">
    <source>
        <dbReference type="PROSITE" id="PS50977"/>
    </source>
</evidence>
<dbReference type="GO" id="GO:0045892">
    <property type="term" value="P:negative regulation of DNA-templated transcription"/>
    <property type="evidence" value="ECO:0007669"/>
    <property type="project" value="InterPro"/>
</dbReference>
<dbReference type="InterPro" id="IPR023772">
    <property type="entry name" value="DNA-bd_HTH_TetR-type_CS"/>
</dbReference>
<dbReference type="Gene3D" id="1.10.10.60">
    <property type="entry name" value="Homeodomain-like"/>
    <property type="match status" value="1"/>
</dbReference>
<sequence length="180" mass="19481">MKVTRAQVVEGAFEALRAHGLAGLSMRRLAQDLDVAPGALYYHVASKQELLAAVAERILADWPSGAADPRSAAAGLRRALLQVRDGAEVVSFVQAFRPESVAPTRELRTLFAEHLGEREADWAARTVVHFVLGFVAEEQNHDELVRAGILPDDPARQAESEEAFAFGVDAILTGLDVRAT</sequence>
<dbReference type="PROSITE" id="PS50977">
    <property type="entry name" value="HTH_TETR_2"/>
    <property type="match status" value="1"/>
</dbReference>
<keyword evidence="3" id="KW-0804">Transcription</keyword>
<dbReference type="Pfam" id="PF00440">
    <property type="entry name" value="TetR_N"/>
    <property type="match status" value="1"/>
</dbReference>
<dbReference type="EMBL" id="FRAP01000025">
    <property type="protein sequence ID" value="SHL34588.1"/>
    <property type="molecule type" value="Genomic_DNA"/>
</dbReference>
<keyword evidence="7" id="KW-1185">Reference proteome</keyword>
<dbReference type="GO" id="GO:0000976">
    <property type="term" value="F:transcription cis-regulatory region binding"/>
    <property type="evidence" value="ECO:0007669"/>
    <property type="project" value="TreeGrafter"/>
</dbReference>
<evidence type="ECO:0000313" key="6">
    <source>
        <dbReference type="EMBL" id="SHL34588.1"/>
    </source>
</evidence>
<dbReference type="PRINTS" id="PR00455">
    <property type="entry name" value="HTHTETR"/>
</dbReference>
<dbReference type="PANTHER" id="PTHR30055">
    <property type="entry name" value="HTH-TYPE TRANSCRIPTIONAL REGULATOR RUTR"/>
    <property type="match status" value="1"/>
</dbReference>
<evidence type="ECO:0000256" key="3">
    <source>
        <dbReference type="ARBA" id="ARBA00023163"/>
    </source>
</evidence>
<dbReference type="InterPro" id="IPR004111">
    <property type="entry name" value="Repressor_TetR_C"/>
</dbReference>
<feature type="DNA-binding region" description="H-T-H motif" evidence="4">
    <location>
        <begin position="25"/>
        <end position="44"/>
    </location>
</feature>
<dbReference type="InterPro" id="IPR036271">
    <property type="entry name" value="Tet_transcr_reg_TetR-rel_C_sf"/>
</dbReference>
<keyword evidence="2 4" id="KW-0238">DNA-binding</keyword>
<evidence type="ECO:0000256" key="1">
    <source>
        <dbReference type="ARBA" id="ARBA00023015"/>
    </source>
</evidence>
<dbReference type="SUPFAM" id="SSF46689">
    <property type="entry name" value="Homeodomain-like"/>
    <property type="match status" value="1"/>
</dbReference>
<dbReference type="Gene3D" id="1.10.357.10">
    <property type="entry name" value="Tetracycline Repressor, domain 2"/>
    <property type="match status" value="1"/>
</dbReference>
<dbReference type="OrthoDB" id="3819648at2"/>
<evidence type="ECO:0000313" key="7">
    <source>
        <dbReference type="Proteomes" id="UP000184363"/>
    </source>
</evidence>
<proteinExistence type="predicted"/>
<reference evidence="6 7" key="1">
    <citation type="submission" date="2016-11" db="EMBL/GenBank/DDBJ databases">
        <authorList>
            <person name="Jaros S."/>
            <person name="Januszkiewicz K."/>
            <person name="Wedrychowicz H."/>
        </authorList>
    </citation>
    <scope>NUCLEOTIDE SEQUENCE [LARGE SCALE GENOMIC DNA]</scope>
    <source>
        <strain evidence="6 7">DSM 43832</strain>
    </source>
</reference>
<dbReference type="PROSITE" id="PS01081">
    <property type="entry name" value="HTH_TETR_1"/>
    <property type="match status" value="1"/>
</dbReference>
<evidence type="ECO:0000256" key="4">
    <source>
        <dbReference type="PROSITE-ProRule" id="PRU00335"/>
    </source>
</evidence>
<dbReference type="STRING" id="1848.SAMN05443637_12523"/>
<dbReference type="SUPFAM" id="SSF48498">
    <property type="entry name" value="Tetracyclin repressor-like, C-terminal domain"/>
    <property type="match status" value="1"/>
</dbReference>
<dbReference type="Proteomes" id="UP000184363">
    <property type="component" value="Unassembled WGS sequence"/>
</dbReference>
<feature type="domain" description="HTH tetR-type" evidence="5">
    <location>
        <begin position="2"/>
        <end position="62"/>
    </location>
</feature>
<dbReference type="InterPro" id="IPR009057">
    <property type="entry name" value="Homeodomain-like_sf"/>
</dbReference>
<gene>
    <name evidence="6" type="ORF">SAMN05443637_12523</name>
</gene>